<reference evidence="7" key="1">
    <citation type="journal article" date="2015" name="Nature">
        <title>Complex archaea that bridge the gap between prokaryotes and eukaryotes.</title>
        <authorList>
            <person name="Spang A."/>
            <person name="Saw J.H."/>
            <person name="Jorgensen S.L."/>
            <person name="Zaremba-Niedzwiedzka K."/>
            <person name="Martijn J."/>
            <person name="Lind A.E."/>
            <person name="van Eijk R."/>
            <person name="Schleper C."/>
            <person name="Guy L."/>
            <person name="Ettema T.J."/>
        </authorList>
    </citation>
    <scope>NUCLEOTIDE SEQUENCE</scope>
</reference>
<dbReference type="PANTHER" id="PTHR43706:SF9">
    <property type="entry name" value="TYPE II NADH:QUINONE OXIDOREDUCTASE"/>
    <property type="match status" value="1"/>
</dbReference>
<organism evidence="7">
    <name type="scientific">marine sediment metagenome</name>
    <dbReference type="NCBI Taxonomy" id="412755"/>
    <lineage>
        <taxon>unclassified sequences</taxon>
        <taxon>metagenomes</taxon>
        <taxon>ecological metagenomes</taxon>
    </lineage>
</organism>
<protein>
    <recommendedName>
        <fullName evidence="6">FAD/NAD(P)-binding domain-containing protein</fullName>
    </recommendedName>
</protein>
<keyword evidence="4" id="KW-0560">Oxidoreductase</keyword>
<evidence type="ECO:0000256" key="5">
    <source>
        <dbReference type="ARBA" id="ARBA00023027"/>
    </source>
</evidence>
<keyword evidence="5" id="KW-0520">NAD</keyword>
<dbReference type="GO" id="GO:0008137">
    <property type="term" value="F:NADH dehydrogenase (ubiquinone) activity"/>
    <property type="evidence" value="ECO:0007669"/>
    <property type="project" value="TreeGrafter"/>
</dbReference>
<dbReference type="GO" id="GO:0003954">
    <property type="term" value="F:NADH dehydrogenase activity"/>
    <property type="evidence" value="ECO:0007669"/>
    <property type="project" value="InterPro"/>
</dbReference>
<evidence type="ECO:0000313" key="7">
    <source>
        <dbReference type="EMBL" id="KKN49399.1"/>
    </source>
</evidence>
<dbReference type="InterPro" id="IPR023753">
    <property type="entry name" value="FAD/NAD-binding_dom"/>
</dbReference>
<dbReference type="AlphaFoldDB" id="A0A0F9R3P8"/>
<keyword evidence="2" id="KW-0285">Flavoprotein</keyword>
<sequence length="440" mass="48009">MAVTDNTIPKIVVVGGGAGGLELVTSLGKKLGKKGKASVTLIDSTHTHIWKPLLHEVAAGTLDSHEDELEYLGQAMCSGFRFRLGRMEGLDRENKLVNVAATFNSAGMEIIPPRSFPYDYLIIAVGSVSHDFGIKGIAENCLFLDTTKQAEYFQTQLIETYLRAHTQGKPVGNSQLDIAIVGAGATGVELTAQLHEVTHLLTAYGLDEVKPTDVHISIIEAANRVLPGLPENLSAATEKELIKLGVTILTNERVVEVTAQEIKTASGKVIPAAIKVWAAGIKAPDFLKDIAGLETNWMNQLVVKQTLQTTLDDDIYAIGDCSACKWVGHDGNVPPRAQAAHQMASHVYKSILRRMANKEVTEYSYHDYGSLVSLGRYSTVGNMMGNLSKGSLMIEGFMARLMYLSLYKMHQVALFGIFRVGMLSLSHLFRRSVHPKIKLH</sequence>
<comment type="similarity">
    <text evidence="1">Belongs to the NADH dehydrogenase family.</text>
</comment>
<dbReference type="SUPFAM" id="SSF51905">
    <property type="entry name" value="FAD/NAD(P)-binding domain"/>
    <property type="match status" value="1"/>
</dbReference>
<feature type="domain" description="FAD/NAD(P)-binding" evidence="6">
    <location>
        <begin position="10"/>
        <end position="344"/>
    </location>
</feature>
<proteinExistence type="inferred from homology"/>
<dbReference type="InterPro" id="IPR045024">
    <property type="entry name" value="NDH-2"/>
</dbReference>
<evidence type="ECO:0000256" key="4">
    <source>
        <dbReference type="ARBA" id="ARBA00023002"/>
    </source>
</evidence>
<name>A0A0F9R3P8_9ZZZZ</name>
<dbReference type="PRINTS" id="PR00411">
    <property type="entry name" value="PNDRDTASEI"/>
</dbReference>
<comment type="caution">
    <text evidence="7">The sequence shown here is derived from an EMBL/GenBank/DDBJ whole genome shotgun (WGS) entry which is preliminary data.</text>
</comment>
<evidence type="ECO:0000256" key="3">
    <source>
        <dbReference type="ARBA" id="ARBA00022827"/>
    </source>
</evidence>
<dbReference type="InterPro" id="IPR036188">
    <property type="entry name" value="FAD/NAD-bd_sf"/>
</dbReference>
<dbReference type="PANTHER" id="PTHR43706">
    <property type="entry name" value="NADH DEHYDROGENASE"/>
    <property type="match status" value="1"/>
</dbReference>
<dbReference type="EMBL" id="LAZR01001170">
    <property type="protein sequence ID" value="KKN49399.1"/>
    <property type="molecule type" value="Genomic_DNA"/>
</dbReference>
<evidence type="ECO:0000256" key="1">
    <source>
        <dbReference type="ARBA" id="ARBA00005272"/>
    </source>
</evidence>
<gene>
    <name evidence="7" type="ORF">LCGC14_0643300</name>
</gene>
<dbReference type="Pfam" id="PF07992">
    <property type="entry name" value="Pyr_redox_2"/>
    <property type="match status" value="1"/>
</dbReference>
<dbReference type="PRINTS" id="PR00368">
    <property type="entry name" value="FADPNR"/>
</dbReference>
<accession>A0A0F9R3P8</accession>
<evidence type="ECO:0000256" key="2">
    <source>
        <dbReference type="ARBA" id="ARBA00022630"/>
    </source>
</evidence>
<dbReference type="Gene3D" id="3.50.50.100">
    <property type="match status" value="1"/>
</dbReference>
<evidence type="ECO:0000259" key="6">
    <source>
        <dbReference type="Pfam" id="PF07992"/>
    </source>
</evidence>
<keyword evidence="3" id="KW-0274">FAD</keyword>